<dbReference type="PANTHER" id="PTHR24320">
    <property type="entry name" value="RETINOL DEHYDROGENASE"/>
    <property type="match status" value="1"/>
</dbReference>
<keyword evidence="2" id="KW-0560">Oxidoreductase</keyword>
<dbReference type="InterPro" id="IPR002347">
    <property type="entry name" value="SDR_fam"/>
</dbReference>
<accession>A0A7I9ZVB8</accession>
<dbReference type="InterPro" id="IPR036291">
    <property type="entry name" value="NAD(P)-bd_dom_sf"/>
</dbReference>
<keyword evidence="4" id="KW-1185">Reference proteome</keyword>
<proteinExistence type="inferred from homology"/>
<comment type="caution">
    <text evidence="3">The sequence shown here is derived from an EMBL/GenBank/DDBJ whole genome shotgun (WGS) entry which is preliminary data.</text>
</comment>
<evidence type="ECO:0000256" key="1">
    <source>
        <dbReference type="ARBA" id="ARBA00006484"/>
    </source>
</evidence>
<sequence length="317" mass="34373">MVPHIQHMNTTTETIVMTGATRGIGFRAAQDILRRSPGTHLVLLARENTGAEALHRLHEISPEVSMISTDLASKASIETAAAQLEDRLDGGELSPLRGVVCNGGVHLADALHTTVDGYETTFAVNVLSTHLLLRRLHPHLRAPTRIVVTVSDAHFGDFRHTAGTLPPPRWSTPEILAHPGAFDRPDRVRAGRRAYATSKLAGIHLVHEWARRLPEAINIVSYNPSLVTGTGLARDAGGAFPFLMKWIVPVLEATPIVDTAPVAGRKLADVVLGVTTAPTGAYIHRTQATASSAESYDTDRERELWDWMEQASASDAR</sequence>
<reference evidence="3 4" key="1">
    <citation type="journal article" date="2019" name="Emerg. Microbes Infect.">
        <title>Comprehensive subspecies identification of 175 nontuberculous mycobacteria species based on 7547 genomic profiles.</title>
        <authorList>
            <person name="Matsumoto Y."/>
            <person name="Kinjo T."/>
            <person name="Motooka D."/>
            <person name="Nabeya D."/>
            <person name="Jung N."/>
            <person name="Uechi K."/>
            <person name="Horii T."/>
            <person name="Iida T."/>
            <person name="Fujita J."/>
            <person name="Nakamura S."/>
        </authorList>
    </citation>
    <scope>NUCLEOTIDE SEQUENCE [LARGE SCALE GENOMIC DNA]</scope>
    <source>
        <strain evidence="3 4">JCM 30996</strain>
    </source>
</reference>
<dbReference type="Pfam" id="PF00106">
    <property type="entry name" value="adh_short"/>
    <property type="match status" value="1"/>
</dbReference>
<protein>
    <submittedName>
        <fullName evidence="3">Dehydrogenase/reductase</fullName>
    </submittedName>
</protein>
<dbReference type="GO" id="GO:0016491">
    <property type="term" value="F:oxidoreductase activity"/>
    <property type="evidence" value="ECO:0007669"/>
    <property type="project" value="UniProtKB-KW"/>
</dbReference>
<dbReference type="Proteomes" id="UP000465304">
    <property type="component" value="Unassembled WGS sequence"/>
</dbReference>
<dbReference type="Gene3D" id="3.40.50.720">
    <property type="entry name" value="NAD(P)-binding Rossmann-like Domain"/>
    <property type="match status" value="1"/>
</dbReference>
<evidence type="ECO:0000313" key="4">
    <source>
        <dbReference type="Proteomes" id="UP000465304"/>
    </source>
</evidence>
<dbReference type="EMBL" id="BLLB01000002">
    <property type="protein sequence ID" value="GFH05000.1"/>
    <property type="molecule type" value="Genomic_DNA"/>
</dbReference>
<comment type="similarity">
    <text evidence="1">Belongs to the short-chain dehydrogenases/reductases (SDR) family.</text>
</comment>
<dbReference type="AlphaFoldDB" id="A0A7I9ZVB8"/>
<organism evidence="3 4">
    <name type="scientific">Mycolicibacterium hippocampi</name>
    <dbReference type="NCBI Taxonomy" id="659824"/>
    <lineage>
        <taxon>Bacteria</taxon>
        <taxon>Bacillati</taxon>
        <taxon>Actinomycetota</taxon>
        <taxon>Actinomycetes</taxon>
        <taxon>Mycobacteriales</taxon>
        <taxon>Mycobacteriaceae</taxon>
        <taxon>Mycolicibacterium</taxon>
    </lineage>
</organism>
<gene>
    <name evidence="3" type="ORF">MHIP_54830</name>
</gene>
<name>A0A7I9ZVB8_9MYCO</name>
<dbReference type="SUPFAM" id="SSF51735">
    <property type="entry name" value="NAD(P)-binding Rossmann-fold domains"/>
    <property type="match status" value="1"/>
</dbReference>
<dbReference type="PANTHER" id="PTHR24320:SF148">
    <property type="entry name" value="NAD(P)-BINDING ROSSMANN-FOLD SUPERFAMILY PROTEIN"/>
    <property type="match status" value="1"/>
</dbReference>
<evidence type="ECO:0000313" key="3">
    <source>
        <dbReference type="EMBL" id="GFH05000.1"/>
    </source>
</evidence>
<evidence type="ECO:0000256" key="2">
    <source>
        <dbReference type="ARBA" id="ARBA00023002"/>
    </source>
</evidence>